<organism evidence="8 9">
    <name type="scientific">Kistimonas scapharcae</name>
    <dbReference type="NCBI Taxonomy" id="1036133"/>
    <lineage>
        <taxon>Bacteria</taxon>
        <taxon>Pseudomonadati</taxon>
        <taxon>Pseudomonadota</taxon>
        <taxon>Gammaproteobacteria</taxon>
        <taxon>Oceanospirillales</taxon>
        <taxon>Endozoicomonadaceae</taxon>
        <taxon>Kistimonas</taxon>
    </lineage>
</organism>
<comment type="caution">
    <text evidence="8">The sequence shown here is derived from an EMBL/GenBank/DDBJ whole genome shotgun (WGS) entry which is preliminary data.</text>
</comment>
<dbReference type="EMBL" id="BAABFL010000007">
    <property type="protein sequence ID" value="GAA4647845.1"/>
    <property type="molecule type" value="Genomic_DNA"/>
</dbReference>
<accession>A0ABP8UXL4</accession>
<feature type="transmembrane region" description="Helical" evidence="6">
    <location>
        <begin position="212"/>
        <end position="231"/>
    </location>
</feature>
<sequence length="306" mass="32154">MKKSTLASDGLLILTAAIWGLAFVAQRVGMDHLGPYAFNAIRFFVGACSLLPVIVWLRRREPGGSLIISRSLILGGIAMGGLLFMGASLQQVGLLYTTAGNAGFITGLYIVLVPVIGLLWGQKTGLNTWVGMVLAMAGLYLLTMHGDVTLNKGDMLMLIGALFWALHVLLIGWLAPRHSGLLLAVIQFLTCSGLSLAVALPTEAITMSGVKGAWAAIAFAGVMSTGVAYTLQIIAQKNAPAAHASIILSLEAVFAVLGGWLLLDETVTLQTLAGCAVMLSGMLLSQINIRLLRRWLGKTPAASSVG</sequence>
<dbReference type="SUPFAM" id="SSF103481">
    <property type="entry name" value="Multidrug resistance efflux transporter EmrE"/>
    <property type="match status" value="2"/>
</dbReference>
<dbReference type="RefSeq" id="WP_345192745.1">
    <property type="nucleotide sequence ID" value="NZ_BAABFL010000007.1"/>
</dbReference>
<feature type="transmembrane region" description="Helical" evidence="6">
    <location>
        <begin position="95"/>
        <end position="119"/>
    </location>
</feature>
<dbReference type="Gene3D" id="1.10.3730.20">
    <property type="match status" value="1"/>
</dbReference>
<evidence type="ECO:0000256" key="3">
    <source>
        <dbReference type="ARBA" id="ARBA00022692"/>
    </source>
</evidence>
<keyword evidence="9" id="KW-1185">Reference proteome</keyword>
<feature type="transmembrane region" description="Helical" evidence="6">
    <location>
        <begin position="155"/>
        <end position="174"/>
    </location>
</feature>
<feature type="transmembrane region" description="Helical" evidence="6">
    <location>
        <begin position="126"/>
        <end position="143"/>
    </location>
</feature>
<gene>
    <name evidence="8" type="ORF">GCM10023116_01070</name>
</gene>
<keyword evidence="2" id="KW-1003">Cell membrane</keyword>
<dbReference type="Proteomes" id="UP001500604">
    <property type="component" value="Unassembled WGS sequence"/>
</dbReference>
<reference evidence="9" key="1">
    <citation type="journal article" date="2019" name="Int. J. Syst. Evol. Microbiol.">
        <title>The Global Catalogue of Microorganisms (GCM) 10K type strain sequencing project: providing services to taxonomists for standard genome sequencing and annotation.</title>
        <authorList>
            <consortium name="The Broad Institute Genomics Platform"/>
            <consortium name="The Broad Institute Genome Sequencing Center for Infectious Disease"/>
            <person name="Wu L."/>
            <person name="Ma J."/>
        </authorList>
    </citation>
    <scope>NUCLEOTIDE SEQUENCE [LARGE SCALE GENOMIC DNA]</scope>
    <source>
        <strain evidence="9">JCM 17805</strain>
    </source>
</reference>
<comment type="subcellular location">
    <subcellularLocation>
        <location evidence="1">Cell membrane</location>
        <topology evidence="1">Multi-pass membrane protein</topology>
    </subcellularLocation>
</comment>
<keyword evidence="4 6" id="KW-1133">Transmembrane helix</keyword>
<feature type="transmembrane region" description="Helical" evidence="6">
    <location>
        <begin position="37"/>
        <end position="57"/>
    </location>
</feature>
<feature type="transmembrane region" description="Helical" evidence="6">
    <location>
        <begin position="69"/>
        <end position="89"/>
    </location>
</feature>
<feature type="transmembrane region" description="Helical" evidence="6">
    <location>
        <begin position="181"/>
        <end position="200"/>
    </location>
</feature>
<dbReference type="InterPro" id="IPR000620">
    <property type="entry name" value="EamA_dom"/>
</dbReference>
<evidence type="ECO:0000313" key="8">
    <source>
        <dbReference type="EMBL" id="GAA4647845.1"/>
    </source>
</evidence>
<evidence type="ECO:0000256" key="5">
    <source>
        <dbReference type="ARBA" id="ARBA00023136"/>
    </source>
</evidence>
<evidence type="ECO:0000256" key="6">
    <source>
        <dbReference type="SAM" id="Phobius"/>
    </source>
</evidence>
<feature type="domain" description="EamA" evidence="7">
    <location>
        <begin position="11"/>
        <end position="143"/>
    </location>
</feature>
<feature type="transmembrane region" description="Helical" evidence="6">
    <location>
        <begin position="269"/>
        <end position="289"/>
    </location>
</feature>
<feature type="domain" description="EamA" evidence="7">
    <location>
        <begin position="152"/>
        <end position="284"/>
    </location>
</feature>
<dbReference type="Pfam" id="PF00892">
    <property type="entry name" value="EamA"/>
    <property type="match status" value="2"/>
</dbReference>
<proteinExistence type="predicted"/>
<evidence type="ECO:0000256" key="4">
    <source>
        <dbReference type="ARBA" id="ARBA00022989"/>
    </source>
</evidence>
<dbReference type="PANTHER" id="PTHR42920">
    <property type="entry name" value="OS03G0707200 PROTEIN-RELATED"/>
    <property type="match status" value="1"/>
</dbReference>
<evidence type="ECO:0000256" key="2">
    <source>
        <dbReference type="ARBA" id="ARBA00022475"/>
    </source>
</evidence>
<evidence type="ECO:0000256" key="1">
    <source>
        <dbReference type="ARBA" id="ARBA00004651"/>
    </source>
</evidence>
<dbReference type="InterPro" id="IPR037185">
    <property type="entry name" value="EmrE-like"/>
</dbReference>
<evidence type="ECO:0000259" key="7">
    <source>
        <dbReference type="Pfam" id="PF00892"/>
    </source>
</evidence>
<dbReference type="PANTHER" id="PTHR42920:SF5">
    <property type="entry name" value="EAMA DOMAIN-CONTAINING PROTEIN"/>
    <property type="match status" value="1"/>
</dbReference>
<keyword evidence="5 6" id="KW-0472">Membrane</keyword>
<evidence type="ECO:0000313" key="9">
    <source>
        <dbReference type="Proteomes" id="UP001500604"/>
    </source>
</evidence>
<name>A0ABP8UXL4_9GAMM</name>
<feature type="transmembrane region" description="Helical" evidence="6">
    <location>
        <begin position="243"/>
        <end position="263"/>
    </location>
</feature>
<keyword evidence="3 6" id="KW-0812">Transmembrane</keyword>
<dbReference type="InterPro" id="IPR051258">
    <property type="entry name" value="Diverse_Substrate_Transporter"/>
</dbReference>
<protein>
    <submittedName>
        <fullName evidence="8">DMT family transporter</fullName>
    </submittedName>
</protein>